<feature type="transmembrane region" description="Helical" evidence="1">
    <location>
        <begin position="31"/>
        <end position="49"/>
    </location>
</feature>
<keyword evidence="1" id="KW-1133">Transmembrane helix</keyword>
<evidence type="ECO:0000256" key="1">
    <source>
        <dbReference type="SAM" id="Phobius"/>
    </source>
</evidence>
<protein>
    <submittedName>
        <fullName evidence="2">Uncharacterized protein</fullName>
    </submittedName>
</protein>
<keyword evidence="1" id="KW-0812">Transmembrane</keyword>
<dbReference type="AlphaFoldDB" id="A0A433ATT7"/>
<accession>A0A433ATT7</accession>
<feature type="transmembrane region" description="Helical" evidence="1">
    <location>
        <begin position="69"/>
        <end position="90"/>
    </location>
</feature>
<keyword evidence="3" id="KW-1185">Reference proteome</keyword>
<sequence>MSRATNEKTISKTLPVLLHNMSTYGFSLPKLRALNIVSLLAFVIGMLVAKPDLADIFYDHPTFLTPATWVMSLFWGLELLLLSAFVTVQYGDDLNELIGEGVGVWFVVANTLISVWIYFWVCRFCS</sequence>
<gene>
    <name evidence="2" type="ORF">BC936DRAFT_140470</name>
</gene>
<evidence type="ECO:0000313" key="2">
    <source>
        <dbReference type="EMBL" id="RUP06142.1"/>
    </source>
</evidence>
<evidence type="ECO:0000313" key="3">
    <source>
        <dbReference type="Proteomes" id="UP000268093"/>
    </source>
</evidence>
<dbReference type="Proteomes" id="UP000268093">
    <property type="component" value="Unassembled WGS sequence"/>
</dbReference>
<keyword evidence="1" id="KW-0472">Membrane</keyword>
<proteinExistence type="predicted"/>
<feature type="transmembrane region" description="Helical" evidence="1">
    <location>
        <begin position="102"/>
        <end position="121"/>
    </location>
</feature>
<reference evidence="2 3" key="1">
    <citation type="journal article" date="2018" name="New Phytol.">
        <title>Phylogenomics of Endogonaceae and evolution of mycorrhizas within Mucoromycota.</title>
        <authorList>
            <person name="Chang Y."/>
            <person name="Desiro A."/>
            <person name="Na H."/>
            <person name="Sandor L."/>
            <person name="Lipzen A."/>
            <person name="Clum A."/>
            <person name="Barry K."/>
            <person name="Grigoriev I.V."/>
            <person name="Martin F.M."/>
            <person name="Stajich J.E."/>
            <person name="Smith M.E."/>
            <person name="Bonito G."/>
            <person name="Spatafora J.W."/>
        </authorList>
    </citation>
    <scope>NUCLEOTIDE SEQUENCE [LARGE SCALE GENOMIC DNA]</scope>
    <source>
        <strain evidence="2 3">GMNB39</strain>
    </source>
</reference>
<dbReference type="EMBL" id="RBNI01017108">
    <property type="protein sequence ID" value="RUP06142.1"/>
    <property type="molecule type" value="Genomic_DNA"/>
</dbReference>
<organism evidence="2 3">
    <name type="scientific">Jimgerdemannia flammicorona</name>
    <dbReference type="NCBI Taxonomy" id="994334"/>
    <lineage>
        <taxon>Eukaryota</taxon>
        <taxon>Fungi</taxon>
        <taxon>Fungi incertae sedis</taxon>
        <taxon>Mucoromycota</taxon>
        <taxon>Mucoromycotina</taxon>
        <taxon>Endogonomycetes</taxon>
        <taxon>Endogonales</taxon>
        <taxon>Endogonaceae</taxon>
        <taxon>Jimgerdemannia</taxon>
    </lineage>
</organism>
<comment type="caution">
    <text evidence="2">The sequence shown here is derived from an EMBL/GenBank/DDBJ whole genome shotgun (WGS) entry which is preliminary data.</text>
</comment>
<dbReference type="OrthoDB" id="2332199at2759"/>
<name>A0A433ATT7_9FUNG</name>